<keyword evidence="3" id="KW-1185">Reference proteome</keyword>
<gene>
    <name evidence="2" type="ORF">E2C01_077965</name>
</gene>
<name>A0A5B7IFS4_PORTR</name>
<proteinExistence type="predicted"/>
<dbReference type="EMBL" id="VSRR010062010">
    <property type="protein sequence ID" value="MPC83260.1"/>
    <property type="molecule type" value="Genomic_DNA"/>
</dbReference>
<reference evidence="2 3" key="1">
    <citation type="submission" date="2019-05" db="EMBL/GenBank/DDBJ databases">
        <title>Another draft genome of Portunus trituberculatus and its Hox gene families provides insights of decapod evolution.</title>
        <authorList>
            <person name="Jeong J.-H."/>
            <person name="Song I."/>
            <person name="Kim S."/>
            <person name="Choi T."/>
            <person name="Kim D."/>
            <person name="Ryu S."/>
            <person name="Kim W."/>
        </authorList>
    </citation>
    <scope>NUCLEOTIDE SEQUENCE [LARGE SCALE GENOMIC DNA]</scope>
    <source>
        <tissue evidence="2">Muscle</tissue>
    </source>
</reference>
<dbReference type="AlphaFoldDB" id="A0A5B7IFS4"/>
<evidence type="ECO:0000313" key="3">
    <source>
        <dbReference type="Proteomes" id="UP000324222"/>
    </source>
</evidence>
<protein>
    <submittedName>
        <fullName evidence="2">Uncharacterized protein</fullName>
    </submittedName>
</protein>
<comment type="caution">
    <text evidence="2">The sequence shown here is derived from an EMBL/GenBank/DDBJ whole genome shotgun (WGS) entry which is preliminary data.</text>
</comment>
<organism evidence="2 3">
    <name type="scientific">Portunus trituberculatus</name>
    <name type="common">Swimming crab</name>
    <name type="synonym">Neptunus trituberculatus</name>
    <dbReference type="NCBI Taxonomy" id="210409"/>
    <lineage>
        <taxon>Eukaryota</taxon>
        <taxon>Metazoa</taxon>
        <taxon>Ecdysozoa</taxon>
        <taxon>Arthropoda</taxon>
        <taxon>Crustacea</taxon>
        <taxon>Multicrustacea</taxon>
        <taxon>Malacostraca</taxon>
        <taxon>Eumalacostraca</taxon>
        <taxon>Eucarida</taxon>
        <taxon>Decapoda</taxon>
        <taxon>Pleocyemata</taxon>
        <taxon>Brachyura</taxon>
        <taxon>Eubrachyura</taxon>
        <taxon>Portunoidea</taxon>
        <taxon>Portunidae</taxon>
        <taxon>Portuninae</taxon>
        <taxon>Portunus</taxon>
    </lineage>
</organism>
<dbReference type="Proteomes" id="UP000324222">
    <property type="component" value="Unassembled WGS sequence"/>
</dbReference>
<evidence type="ECO:0000313" key="2">
    <source>
        <dbReference type="EMBL" id="MPC83260.1"/>
    </source>
</evidence>
<feature type="region of interest" description="Disordered" evidence="1">
    <location>
        <begin position="1"/>
        <end position="70"/>
    </location>
</feature>
<evidence type="ECO:0000256" key="1">
    <source>
        <dbReference type="SAM" id="MobiDB-lite"/>
    </source>
</evidence>
<sequence length="70" mass="7827">MTHEDQGDPPPPRPAPHHALMTSPILRAGRARAALTTPRAQIEAARDKQRERAREREEEKKGGRKARGGR</sequence>
<feature type="compositionally biased region" description="Basic and acidic residues" evidence="1">
    <location>
        <begin position="44"/>
        <end position="61"/>
    </location>
</feature>
<accession>A0A5B7IFS4</accession>
<feature type="compositionally biased region" description="Low complexity" evidence="1">
    <location>
        <begin position="26"/>
        <end position="40"/>
    </location>
</feature>